<dbReference type="SMART" id="SM00931">
    <property type="entry name" value="NOSIC"/>
    <property type="match status" value="1"/>
</dbReference>
<evidence type="ECO:0000256" key="3">
    <source>
        <dbReference type="ARBA" id="ARBA00020379"/>
    </source>
</evidence>
<evidence type="ECO:0000256" key="4">
    <source>
        <dbReference type="ARBA" id="ARBA00022517"/>
    </source>
</evidence>
<dbReference type="FunFam" id="1.10.246.90:FF:000005">
    <property type="entry name" value="Nucleolar protein 5, putative"/>
    <property type="match status" value="1"/>
</dbReference>
<dbReference type="InterPro" id="IPR002687">
    <property type="entry name" value="Nop_dom"/>
</dbReference>
<dbReference type="EMBL" id="PITI01000495">
    <property type="protein sequence ID" value="TBU06193.1"/>
    <property type="molecule type" value="Genomic_DNA"/>
</dbReference>
<name>A0A4Q9LDZ0_9MICR</name>
<gene>
    <name evidence="8" type="ORF">CWI36_0495p0020</name>
</gene>
<dbReference type="VEuPathDB" id="MicrosporidiaDB:CWI36_0495p0020"/>
<dbReference type="Gene3D" id="1.10.287.4070">
    <property type="match status" value="1"/>
</dbReference>
<dbReference type="Gene3D" id="1.10.246.90">
    <property type="entry name" value="Nop domain"/>
    <property type="match status" value="1"/>
</dbReference>
<evidence type="ECO:0000259" key="7">
    <source>
        <dbReference type="PROSITE" id="PS51358"/>
    </source>
</evidence>
<keyword evidence="5" id="KW-0539">Nucleus</keyword>
<accession>A0A4Q9LDZ0</accession>
<evidence type="ECO:0000256" key="1">
    <source>
        <dbReference type="ARBA" id="ARBA00004604"/>
    </source>
</evidence>
<reference evidence="8 9" key="1">
    <citation type="submission" date="2017-12" db="EMBL/GenBank/DDBJ databases">
        <authorList>
            <person name="Pombert J.-F."/>
            <person name="Haag K.L."/>
            <person name="Ebert D."/>
        </authorList>
    </citation>
    <scope>NUCLEOTIDE SEQUENCE [LARGE SCALE GENOMIC DNA]</scope>
    <source>
        <strain evidence="8">BE-OM-2</strain>
    </source>
</reference>
<dbReference type="InterPro" id="IPR045056">
    <property type="entry name" value="Nop56/Nop58"/>
</dbReference>
<dbReference type="GO" id="GO:0030515">
    <property type="term" value="F:snoRNA binding"/>
    <property type="evidence" value="ECO:0007669"/>
    <property type="project" value="InterPro"/>
</dbReference>
<dbReference type="GO" id="GO:0031428">
    <property type="term" value="C:box C/D methylation guide snoRNP complex"/>
    <property type="evidence" value="ECO:0007669"/>
    <property type="project" value="InterPro"/>
</dbReference>
<comment type="function">
    <text evidence="6">Required for pre-18S rRNA processing. May bind microtubules.</text>
</comment>
<dbReference type="PROSITE" id="PS51358">
    <property type="entry name" value="NOP"/>
    <property type="match status" value="1"/>
</dbReference>
<organism evidence="8 9">
    <name type="scientific">Hamiltosporidium magnivora</name>
    <dbReference type="NCBI Taxonomy" id="148818"/>
    <lineage>
        <taxon>Eukaryota</taxon>
        <taxon>Fungi</taxon>
        <taxon>Fungi incertae sedis</taxon>
        <taxon>Microsporidia</taxon>
        <taxon>Dubosqiidae</taxon>
        <taxon>Hamiltosporidium</taxon>
    </lineage>
</organism>
<evidence type="ECO:0000256" key="6">
    <source>
        <dbReference type="ARBA" id="ARBA00024837"/>
    </source>
</evidence>
<evidence type="ECO:0000313" key="9">
    <source>
        <dbReference type="Proteomes" id="UP000291404"/>
    </source>
</evidence>
<dbReference type="InterPro" id="IPR012976">
    <property type="entry name" value="NOSIC"/>
</dbReference>
<keyword evidence="9" id="KW-1185">Reference proteome</keyword>
<dbReference type="SUPFAM" id="SSF89124">
    <property type="entry name" value="Nop domain"/>
    <property type="match status" value="1"/>
</dbReference>
<comment type="subcellular location">
    <subcellularLocation>
        <location evidence="1">Nucleus</location>
        <location evidence="1">Nucleolus</location>
    </subcellularLocation>
</comment>
<dbReference type="Pfam" id="PF01798">
    <property type="entry name" value="Nop"/>
    <property type="match status" value="1"/>
</dbReference>
<comment type="caution">
    <text evidence="8">The sequence shown here is derived from an EMBL/GenBank/DDBJ whole genome shotgun (WGS) entry which is preliminary data.</text>
</comment>
<dbReference type="STRING" id="148818.A0A4Q9LDZ0"/>
<comment type="similarity">
    <text evidence="2">Belongs to the NOP5/NOP56 family.</text>
</comment>
<dbReference type="InterPro" id="IPR036070">
    <property type="entry name" value="Nop_dom_sf"/>
</dbReference>
<dbReference type="AlphaFoldDB" id="A0A4Q9LDZ0"/>
<keyword evidence="4" id="KW-0690">Ribosome biogenesis</keyword>
<dbReference type="PANTHER" id="PTHR10894">
    <property type="entry name" value="NUCLEOLAR PROTEIN 5 NUCLEOLAR PROTEIN NOP5 NOP58"/>
    <property type="match status" value="1"/>
</dbReference>
<sequence length="420" mass="48149">MIFLYEAPTGFVLFKKLNKEDSQIQMADYKKFEDPLSAISTFEVLTTGKVPTILKDFLKSFFCDSKDTLIVSDKKIVQELSSILKIKVESDSPEVFREIRKNINSYLNINDDDFRSTASCIAHKLGHHSLKIDPSKIDSLVVQTINLLDDLDKDINTHCMRLREWYGFHFPELSTFLENNQEFLRSLLILKRKEFIKEIEKNKMLEFMDEERFSEIERLAEVSMGTEISENDCERICDDARSVLKMFDYRNELNEYLVNRMQSVAPNLSALLGEMVGARILARAGSLANLIKYPASTLQILGAEKALFFALRNKSNTPKYGIIYHSSLVGHAPIPLKGKISRVLAAKASMAARIDAFSETKDNSFGVKARIYVEERMKQLEGKSKKKRIPQKTPKFKINPSESISKLKEYEENLAKKIKK</sequence>
<protein>
    <recommendedName>
        <fullName evidence="3">Nucleolar protein 58</fullName>
    </recommendedName>
</protein>
<dbReference type="VEuPathDB" id="MicrosporidiaDB:CWI39_0531p0020"/>
<dbReference type="Proteomes" id="UP000291404">
    <property type="component" value="Unassembled WGS sequence"/>
</dbReference>
<proteinExistence type="inferred from homology"/>
<dbReference type="GO" id="GO:0032040">
    <property type="term" value="C:small-subunit processome"/>
    <property type="evidence" value="ECO:0007669"/>
    <property type="project" value="InterPro"/>
</dbReference>
<evidence type="ECO:0000256" key="5">
    <source>
        <dbReference type="ARBA" id="ARBA00023242"/>
    </source>
</evidence>
<dbReference type="InterPro" id="IPR042239">
    <property type="entry name" value="Nop_C"/>
</dbReference>
<evidence type="ECO:0000313" key="8">
    <source>
        <dbReference type="EMBL" id="TBU06193.1"/>
    </source>
</evidence>
<evidence type="ECO:0000256" key="2">
    <source>
        <dbReference type="ARBA" id="ARBA00009211"/>
    </source>
</evidence>
<feature type="domain" description="Nop" evidence="7">
    <location>
        <begin position="264"/>
        <end position="382"/>
    </location>
</feature>
<dbReference type="PANTHER" id="PTHR10894:SF1">
    <property type="entry name" value="NUCLEOLAR PROTEIN 58"/>
    <property type="match status" value="1"/>
</dbReference>
<dbReference type="GO" id="GO:0042254">
    <property type="term" value="P:ribosome biogenesis"/>
    <property type="evidence" value="ECO:0007669"/>
    <property type="project" value="UniProtKB-KW"/>
</dbReference>